<dbReference type="EMBL" id="CM001217">
    <property type="protein sequence ID" value="KEH41875.1"/>
    <property type="molecule type" value="Genomic_DNA"/>
</dbReference>
<reference evidence="2 4" key="2">
    <citation type="journal article" date="2014" name="BMC Genomics">
        <title>An improved genome release (version Mt4.0) for the model legume Medicago truncatula.</title>
        <authorList>
            <person name="Tang H."/>
            <person name="Krishnakumar V."/>
            <person name="Bidwell S."/>
            <person name="Rosen B."/>
            <person name="Chan A."/>
            <person name="Zhou S."/>
            <person name="Gentzbittel L."/>
            <person name="Childs K.L."/>
            <person name="Yandell M."/>
            <person name="Gundlach H."/>
            <person name="Mayer K.F."/>
            <person name="Schwartz D.C."/>
            <person name="Town C.D."/>
        </authorList>
    </citation>
    <scope>GENOME REANNOTATION</scope>
    <source>
        <strain evidence="2">A17</strain>
        <strain evidence="3 4">cv. Jemalong A17</strain>
    </source>
</reference>
<organism evidence="2 4">
    <name type="scientific">Medicago truncatula</name>
    <name type="common">Barrel medic</name>
    <name type="synonym">Medicago tribuloides</name>
    <dbReference type="NCBI Taxonomy" id="3880"/>
    <lineage>
        <taxon>Eukaryota</taxon>
        <taxon>Viridiplantae</taxon>
        <taxon>Streptophyta</taxon>
        <taxon>Embryophyta</taxon>
        <taxon>Tracheophyta</taxon>
        <taxon>Spermatophyta</taxon>
        <taxon>Magnoliopsida</taxon>
        <taxon>eudicotyledons</taxon>
        <taxon>Gunneridae</taxon>
        <taxon>Pentapetalae</taxon>
        <taxon>rosids</taxon>
        <taxon>fabids</taxon>
        <taxon>Fabales</taxon>
        <taxon>Fabaceae</taxon>
        <taxon>Papilionoideae</taxon>
        <taxon>50 kb inversion clade</taxon>
        <taxon>NPAAA clade</taxon>
        <taxon>Hologalegina</taxon>
        <taxon>IRL clade</taxon>
        <taxon>Trifolieae</taxon>
        <taxon>Medicago</taxon>
    </lineage>
</organism>
<dbReference type="GO" id="GO:0016301">
    <property type="term" value="F:kinase activity"/>
    <property type="evidence" value="ECO:0007669"/>
    <property type="project" value="UniProtKB-KW"/>
</dbReference>
<name>A0A072VUY4_MEDTR</name>
<dbReference type="HOGENOM" id="CLU_025651_0_1_1"/>
<sequence length="402" mass="44428">MKKEKGKSISVASPVCSEESDDKQQFPSIPNHVAIKIALELKKLLIDNSLLDVSQSDLEANLFKLMERRGYGEEYVNRYKMMTRFHHQRVPLVILVCGTACVGKSTVATQLAQRLNLPNVLQTDMVYELLRTSTDVPLASTPVWARDFNSSEELITEFCRECRVVRKGLGGDLKKAMKDGKPIIIEGIHLDPSIYLVDDENKTPSSAYARNKEIDPVSAQLDGNTAINTQNINVGSGDETKSESKILSSNEGVNDETVDAVSSSMPSLSLNGNITEHKDVSLAELALDKIIVSKEKSGPKPIIVPIVLKMAEFDHKALLEEWISSHTFIEKCPDKDLDKLIANLKTIQDYLCSFTSQGLAVVIVSAKTFPQTLDWLHGYILQCIEQGTSFGLHENLTPVAAK</sequence>
<dbReference type="Gene3D" id="3.40.50.300">
    <property type="entry name" value="P-loop containing nucleotide triphosphate hydrolases"/>
    <property type="match status" value="1"/>
</dbReference>
<evidence type="ECO:0000313" key="2">
    <source>
        <dbReference type="EMBL" id="KEH41875.1"/>
    </source>
</evidence>
<dbReference type="PANTHER" id="PTHR33477">
    <property type="entry name" value="P-LOOP NTPASE DOMAIN-CONTAINING PROTEIN LPA1 HOMOLOG 1"/>
    <property type="match status" value="1"/>
</dbReference>
<evidence type="ECO:0000313" key="4">
    <source>
        <dbReference type="Proteomes" id="UP000002051"/>
    </source>
</evidence>
<reference evidence="3" key="3">
    <citation type="submission" date="2015-04" db="UniProtKB">
        <authorList>
            <consortium name="EnsemblPlants"/>
        </authorList>
    </citation>
    <scope>IDENTIFICATION</scope>
    <source>
        <strain evidence="3">cv. Jemalong A17</strain>
    </source>
</reference>
<evidence type="ECO:0000256" key="1">
    <source>
        <dbReference type="SAM" id="MobiDB-lite"/>
    </source>
</evidence>
<keyword evidence="2" id="KW-0418">Kinase</keyword>
<evidence type="ECO:0000313" key="3">
    <source>
        <dbReference type="EnsemblPlants" id="KEH41875"/>
    </source>
</evidence>
<dbReference type="Proteomes" id="UP000002051">
    <property type="component" value="Unassembled WGS sequence"/>
</dbReference>
<dbReference type="STRING" id="3880.A0A072VUY4"/>
<keyword evidence="2" id="KW-0808">Transferase</keyword>
<keyword evidence="4" id="KW-1185">Reference proteome</keyword>
<gene>
    <name evidence="2" type="ordered locus">MTR_1g056720</name>
</gene>
<dbReference type="PANTHER" id="PTHR33477:SF2">
    <property type="entry name" value="2-PHOSPHOGLYCERATE KINASE"/>
    <property type="match status" value="1"/>
</dbReference>
<dbReference type="InterPro" id="IPR027417">
    <property type="entry name" value="P-loop_NTPase"/>
</dbReference>
<dbReference type="EnsemblPlants" id="KEH41875">
    <property type="protein sequence ID" value="KEH41875"/>
    <property type="gene ID" value="MTR_1g056720"/>
</dbReference>
<dbReference type="AlphaFoldDB" id="A0A072VUY4"/>
<reference evidence="2 4" key="1">
    <citation type="journal article" date="2011" name="Nature">
        <title>The Medicago genome provides insight into the evolution of rhizobial symbioses.</title>
        <authorList>
            <person name="Young N.D."/>
            <person name="Debelle F."/>
            <person name="Oldroyd G.E."/>
            <person name="Geurts R."/>
            <person name="Cannon S.B."/>
            <person name="Udvardi M.K."/>
            <person name="Benedito V.A."/>
            <person name="Mayer K.F."/>
            <person name="Gouzy J."/>
            <person name="Schoof H."/>
            <person name="Van de Peer Y."/>
            <person name="Proost S."/>
            <person name="Cook D.R."/>
            <person name="Meyers B.C."/>
            <person name="Spannagl M."/>
            <person name="Cheung F."/>
            <person name="De Mita S."/>
            <person name="Krishnakumar V."/>
            <person name="Gundlach H."/>
            <person name="Zhou S."/>
            <person name="Mudge J."/>
            <person name="Bharti A.K."/>
            <person name="Murray J.D."/>
            <person name="Naoumkina M.A."/>
            <person name="Rosen B."/>
            <person name="Silverstein K.A."/>
            <person name="Tang H."/>
            <person name="Rombauts S."/>
            <person name="Zhao P.X."/>
            <person name="Zhou P."/>
            <person name="Barbe V."/>
            <person name="Bardou P."/>
            <person name="Bechner M."/>
            <person name="Bellec A."/>
            <person name="Berger A."/>
            <person name="Berges H."/>
            <person name="Bidwell S."/>
            <person name="Bisseling T."/>
            <person name="Choisne N."/>
            <person name="Couloux A."/>
            <person name="Denny R."/>
            <person name="Deshpande S."/>
            <person name="Dai X."/>
            <person name="Doyle J.J."/>
            <person name="Dudez A.M."/>
            <person name="Farmer A.D."/>
            <person name="Fouteau S."/>
            <person name="Franken C."/>
            <person name="Gibelin C."/>
            <person name="Gish J."/>
            <person name="Goldstein S."/>
            <person name="Gonzalez A.J."/>
            <person name="Green P.J."/>
            <person name="Hallab A."/>
            <person name="Hartog M."/>
            <person name="Hua A."/>
            <person name="Humphray S.J."/>
            <person name="Jeong D.H."/>
            <person name="Jing Y."/>
            <person name="Jocker A."/>
            <person name="Kenton S.M."/>
            <person name="Kim D.J."/>
            <person name="Klee K."/>
            <person name="Lai H."/>
            <person name="Lang C."/>
            <person name="Lin S."/>
            <person name="Macmil S.L."/>
            <person name="Magdelenat G."/>
            <person name="Matthews L."/>
            <person name="McCorrison J."/>
            <person name="Monaghan E.L."/>
            <person name="Mun J.H."/>
            <person name="Najar F.Z."/>
            <person name="Nicholson C."/>
            <person name="Noirot C."/>
            <person name="O'Bleness M."/>
            <person name="Paule C.R."/>
            <person name="Poulain J."/>
            <person name="Prion F."/>
            <person name="Qin B."/>
            <person name="Qu C."/>
            <person name="Retzel E.F."/>
            <person name="Riddle C."/>
            <person name="Sallet E."/>
            <person name="Samain S."/>
            <person name="Samson N."/>
            <person name="Sanders I."/>
            <person name="Saurat O."/>
            <person name="Scarpelli C."/>
            <person name="Schiex T."/>
            <person name="Segurens B."/>
            <person name="Severin A.J."/>
            <person name="Sherrier D.J."/>
            <person name="Shi R."/>
            <person name="Sims S."/>
            <person name="Singer S.R."/>
            <person name="Sinharoy S."/>
            <person name="Sterck L."/>
            <person name="Viollet A."/>
            <person name="Wang B.B."/>
            <person name="Wang K."/>
            <person name="Wang M."/>
            <person name="Wang X."/>
            <person name="Warfsmann J."/>
            <person name="Weissenbach J."/>
            <person name="White D.D."/>
            <person name="White J.D."/>
            <person name="Wiley G.B."/>
            <person name="Wincker P."/>
            <person name="Xing Y."/>
            <person name="Yang L."/>
            <person name="Yao Z."/>
            <person name="Ying F."/>
            <person name="Zhai J."/>
            <person name="Zhou L."/>
            <person name="Zuber A."/>
            <person name="Denarie J."/>
            <person name="Dixon R.A."/>
            <person name="May G.D."/>
            <person name="Schwartz D.C."/>
            <person name="Rogers J."/>
            <person name="Quetier F."/>
            <person name="Town C.D."/>
            <person name="Roe B.A."/>
        </authorList>
    </citation>
    <scope>NUCLEOTIDE SEQUENCE [LARGE SCALE GENOMIC DNA]</scope>
    <source>
        <strain evidence="2">A17</strain>
        <strain evidence="3 4">cv. Jemalong A17</strain>
    </source>
</reference>
<accession>A0A072VUY4</accession>
<proteinExistence type="predicted"/>
<dbReference type="SUPFAM" id="SSF52540">
    <property type="entry name" value="P-loop containing nucleoside triphosphate hydrolases"/>
    <property type="match status" value="1"/>
</dbReference>
<dbReference type="Pfam" id="PF13238">
    <property type="entry name" value="AAA_18"/>
    <property type="match status" value="1"/>
</dbReference>
<feature type="region of interest" description="Disordered" evidence="1">
    <location>
        <begin position="1"/>
        <end position="23"/>
    </location>
</feature>
<protein>
    <submittedName>
        <fullName evidence="2">2-phosphoglycerate kinase</fullName>
    </submittedName>
</protein>